<dbReference type="CDD" id="cd00565">
    <property type="entry name" value="Ubl_ThiS"/>
    <property type="match status" value="1"/>
</dbReference>
<dbReference type="NCBIfam" id="TIGR01683">
    <property type="entry name" value="thiS"/>
    <property type="match status" value="1"/>
</dbReference>
<protein>
    <submittedName>
        <fullName evidence="1">Thiamine biosynthesis protein ThiS</fullName>
    </submittedName>
</protein>
<evidence type="ECO:0000313" key="2">
    <source>
        <dbReference type="Proteomes" id="UP000245711"/>
    </source>
</evidence>
<gene>
    <name evidence="1" type="ORF">CBI38_07205</name>
</gene>
<proteinExistence type="predicted"/>
<dbReference type="KEGG" id="roz:CBI38_07205"/>
<dbReference type="SUPFAM" id="SSF54285">
    <property type="entry name" value="MoaD/ThiS"/>
    <property type="match status" value="1"/>
</dbReference>
<name>A0A2S2BRZ8_9NOCA</name>
<accession>A0A2S2BRZ8</accession>
<dbReference type="InterPro" id="IPR012675">
    <property type="entry name" value="Beta-grasp_dom_sf"/>
</dbReference>
<organism evidence="1 2">
    <name type="scientific">Rhodococcus oxybenzonivorans</name>
    <dbReference type="NCBI Taxonomy" id="1990687"/>
    <lineage>
        <taxon>Bacteria</taxon>
        <taxon>Bacillati</taxon>
        <taxon>Actinomycetota</taxon>
        <taxon>Actinomycetes</taxon>
        <taxon>Mycobacteriales</taxon>
        <taxon>Nocardiaceae</taxon>
        <taxon>Rhodococcus</taxon>
    </lineage>
</organism>
<dbReference type="PANTHER" id="PTHR34472:SF1">
    <property type="entry name" value="SULFUR CARRIER PROTEIN THIS"/>
    <property type="match status" value="1"/>
</dbReference>
<dbReference type="Pfam" id="PF02597">
    <property type="entry name" value="ThiS"/>
    <property type="match status" value="1"/>
</dbReference>
<dbReference type="EMBL" id="CP021354">
    <property type="protein sequence ID" value="AWK71400.1"/>
    <property type="molecule type" value="Genomic_DNA"/>
</dbReference>
<dbReference type="InterPro" id="IPR003749">
    <property type="entry name" value="ThiS/MoaD-like"/>
</dbReference>
<evidence type="ECO:0000313" key="1">
    <source>
        <dbReference type="EMBL" id="AWK71400.1"/>
    </source>
</evidence>
<dbReference type="RefSeq" id="WP_109327634.1">
    <property type="nucleotide sequence ID" value="NZ_CP021354.1"/>
</dbReference>
<sequence length="74" mass="7877">MSEQQVVVPVGITVNGEDHEFAVAPTVAHLLETLNLPTKGIAVAVNGAVFPKARWDEVVDRGWDIEILTAVQGG</sequence>
<dbReference type="Gene3D" id="3.10.20.30">
    <property type="match status" value="1"/>
</dbReference>
<dbReference type="Proteomes" id="UP000245711">
    <property type="component" value="Chromosome"/>
</dbReference>
<dbReference type="OrthoDB" id="163636at2"/>
<keyword evidence="2" id="KW-1185">Reference proteome</keyword>
<dbReference type="PANTHER" id="PTHR34472">
    <property type="entry name" value="SULFUR CARRIER PROTEIN THIS"/>
    <property type="match status" value="1"/>
</dbReference>
<dbReference type="InterPro" id="IPR010035">
    <property type="entry name" value="Thi_S"/>
</dbReference>
<dbReference type="AlphaFoldDB" id="A0A2S2BRZ8"/>
<dbReference type="InterPro" id="IPR016155">
    <property type="entry name" value="Mopterin_synth/thiamin_S_b"/>
</dbReference>
<reference evidence="1 2" key="1">
    <citation type="submission" date="2017-05" db="EMBL/GenBank/DDBJ databases">
        <title>Isolation of Rhodococcus sp. S2-17 biodegrading of BP-3.</title>
        <authorList>
            <person name="Lee Y."/>
            <person name="Kim K.H."/>
            <person name="Chun B.H."/>
            <person name="Jung H.S."/>
            <person name="Jeon C.O."/>
        </authorList>
    </citation>
    <scope>NUCLEOTIDE SEQUENCE [LARGE SCALE GENOMIC DNA]</scope>
    <source>
        <strain evidence="1 2">S2-17</strain>
    </source>
</reference>